<reference evidence="1 2" key="1">
    <citation type="submission" date="2023-07" db="EMBL/GenBank/DDBJ databases">
        <title>Genomic Encyclopedia of Type Strains, Phase IV (KMG-IV): sequencing the most valuable type-strain genomes for metagenomic binning, comparative biology and taxonomic classification.</title>
        <authorList>
            <person name="Goeker M."/>
        </authorList>
    </citation>
    <scope>NUCLEOTIDE SEQUENCE [LARGE SCALE GENOMIC DNA]</scope>
    <source>
        <strain evidence="1 2">DSM 46876</strain>
    </source>
</reference>
<evidence type="ECO:0000313" key="2">
    <source>
        <dbReference type="Proteomes" id="UP001238450"/>
    </source>
</evidence>
<evidence type="ECO:0000313" key="1">
    <source>
        <dbReference type="EMBL" id="MDQ0418788.1"/>
    </source>
</evidence>
<name>A0AAJ1TH55_9BACL</name>
<organism evidence="1 2">
    <name type="scientific">Croceifilum oryzae</name>
    <dbReference type="NCBI Taxonomy" id="1553429"/>
    <lineage>
        <taxon>Bacteria</taxon>
        <taxon>Bacillati</taxon>
        <taxon>Bacillota</taxon>
        <taxon>Bacilli</taxon>
        <taxon>Bacillales</taxon>
        <taxon>Thermoactinomycetaceae</taxon>
        <taxon>Croceifilum</taxon>
    </lineage>
</organism>
<gene>
    <name evidence="1" type="ORF">J2Z48_002992</name>
</gene>
<comment type="caution">
    <text evidence="1">The sequence shown here is derived from an EMBL/GenBank/DDBJ whole genome shotgun (WGS) entry which is preliminary data.</text>
</comment>
<keyword evidence="2" id="KW-1185">Reference proteome</keyword>
<protein>
    <submittedName>
        <fullName evidence="1">Uncharacterized protein</fullName>
    </submittedName>
</protein>
<accession>A0AAJ1TH55</accession>
<dbReference type="EMBL" id="JAUSUV010000017">
    <property type="protein sequence ID" value="MDQ0418788.1"/>
    <property type="molecule type" value="Genomic_DNA"/>
</dbReference>
<dbReference type="AlphaFoldDB" id="A0AAJ1TH55"/>
<sequence>MPADKSQEFMHIQHDLQMLILACTCIGESHSFSVEYLFDCTQYDESFDELASRYIALGKELHQELTFSIPHPTQKHLSSVEIYHDEESDYWSYKLIASKATSFGEGG</sequence>
<dbReference type="RefSeq" id="WP_307254727.1">
    <property type="nucleotide sequence ID" value="NZ_JAUSUV010000017.1"/>
</dbReference>
<dbReference type="Proteomes" id="UP001238450">
    <property type="component" value="Unassembled WGS sequence"/>
</dbReference>
<proteinExistence type="predicted"/>